<dbReference type="SUPFAM" id="SSF53933">
    <property type="entry name" value="Microbial ribonucleases"/>
    <property type="match status" value="1"/>
</dbReference>
<proteinExistence type="predicted"/>
<dbReference type="GO" id="GO:0016787">
    <property type="term" value="F:hydrolase activity"/>
    <property type="evidence" value="ECO:0007669"/>
    <property type="project" value="UniProtKB-KW"/>
</dbReference>
<dbReference type="Gene3D" id="3.10.450.30">
    <property type="entry name" value="Microbial ribonucleases"/>
    <property type="match status" value="1"/>
</dbReference>
<dbReference type="Pfam" id="PF00545">
    <property type="entry name" value="Ribonuclease"/>
    <property type="match status" value="1"/>
</dbReference>
<keyword evidence="4" id="KW-1185">Reference proteome</keyword>
<dbReference type="InterPro" id="IPR000026">
    <property type="entry name" value="N1-like"/>
</dbReference>
<evidence type="ECO:0000313" key="3">
    <source>
        <dbReference type="EMBL" id="NMG01836.1"/>
    </source>
</evidence>
<evidence type="ECO:0000256" key="2">
    <source>
        <dbReference type="ARBA" id="ARBA00022801"/>
    </source>
</evidence>
<keyword evidence="1" id="KW-0540">Nuclease</keyword>
<dbReference type="RefSeq" id="WP_168986627.1">
    <property type="nucleotide sequence ID" value="NZ_CAWPHM010000319.1"/>
</dbReference>
<dbReference type="GO" id="GO:0004521">
    <property type="term" value="F:RNA endonuclease activity"/>
    <property type="evidence" value="ECO:0007669"/>
    <property type="project" value="InterPro"/>
</dbReference>
<sequence>MIRSRALGVVAVVAALAYAAIQGHFPGLLPTQPGQPVPTVSQPPANSVDTRAARFGVPREAIHTLDLIFAGGPFPYRQDGTTFQNRERLLPQKPLGFYREYTIETPGSSTRGARRWVTGGDPPEVFYYTDDHYRSFRQIEVRP</sequence>
<protein>
    <submittedName>
        <fullName evidence="3">Ribonuclease</fullName>
    </submittedName>
</protein>
<organism evidence="3 4">
    <name type="scientific">Azoarcus taiwanensis</name>
    <dbReference type="NCBI Taxonomy" id="666964"/>
    <lineage>
        <taxon>Bacteria</taxon>
        <taxon>Pseudomonadati</taxon>
        <taxon>Pseudomonadota</taxon>
        <taxon>Betaproteobacteria</taxon>
        <taxon>Rhodocyclales</taxon>
        <taxon>Zoogloeaceae</taxon>
        <taxon>Azoarcus</taxon>
    </lineage>
</organism>
<dbReference type="Proteomes" id="UP000599523">
    <property type="component" value="Unassembled WGS sequence"/>
</dbReference>
<comment type="caution">
    <text evidence="3">The sequence shown here is derived from an EMBL/GenBank/DDBJ whole genome shotgun (WGS) entry which is preliminary data.</text>
</comment>
<dbReference type="EMBL" id="WTVM01000008">
    <property type="protein sequence ID" value="NMG01836.1"/>
    <property type="molecule type" value="Genomic_DNA"/>
</dbReference>
<dbReference type="AlphaFoldDB" id="A0A972J7L2"/>
<accession>A0A972J7L2</accession>
<gene>
    <name evidence="3" type="ORF">GPA21_02450</name>
</gene>
<reference evidence="3" key="1">
    <citation type="submission" date="2019-12" db="EMBL/GenBank/DDBJ databases">
        <title>Comparative genomics gives insights into the taxonomy of the Azoarcus-Aromatoleum group and reveals separate origins of nif in the plant-associated Azoarcus and non-plant-associated Aromatoleum sub-groups.</title>
        <authorList>
            <person name="Lafos M."/>
            <person name="Maluk M."/>
            <person name="Batista M."/>
            <person name="Junghare M."/>
            <person name="Carmona M."/>
            <person name="Faoro H."/>
            <person name="Cruz L.M."/>
            <person name="Battistoni F."/>
            <person name="De Souza E."/>
            <person name="Pedrosa F."/>
            <person name="Chen W.-M."/>
            <person name="Poole P.S."/>
            <person name="Dixon R.A."/>
            <person name="James E.K."/>
        </authorList>
    </citation>
    <scope>NUCLEOTIDE SEQUENCE</scope>
    <source>
        <strain evidence="3">NSC3</strain>
    </source>
</reference>
<dbReference type="InterPro" id="IPR016191">
    <property type="entry name" value="Ribonuclease/ribotoxin"/>
</dbReference>
<keyword evidence="2" id="KW-0378">Hydrolase</keyword>
<name>A0A972J7L2_9RHOO</name>
<dbReference type="GO" id="GO:0003723">
    <property type="term" value="F:RNA binding"/>
    <property type="evidence" value="ECO:0007669"/>
    <property type="project" value="InterPro"/>
</dbReference>
<evidence type="ECO:0000313" key="4">
    <source>
        <dbReference type="Proteomes" id="UP000599523"/>
    </source>
</evidence>
<evidence type="ECO:0000256" key="1">
    <source>
        <dbReference type="ARBA" id="ARBA00022722"/>
    </source>
</evidence>